<feature type="signal peptide" evidence="2">
    <location>
        <begin position="1"/>
        <end position="23"/>
    </location>
</feature>
<evidence type="ECO:0000256" key="1">
    <source>
        <dbReference type="SAM" id="MobiDB-lite"/>
    </source>
</evidence>
<proteinExistence type="predicted"/>
<reference evidence="3" key="1">
    <citation type="submission" date="2022-08" db="EMBL/GenBank/DDBJ databases">
        <authorList>
            <consortium name="DOE Joint Genome Institute"/>
            <person name="Min B."/>
            <person name="Riley R."/>
            <person name="Sierra-Patev S."/>
            <person name="Naranjo-Ortiz M."/>
            <person name="Looney B."/>
            <person name="Konkel Z."/>
            <person name="Slot J.C."/>
            <person name="Sakamoto Y."/>
            <person name="Steenwyk J.L."/>
            <person name="Rokas A."/>
            <person name="Carro J."/>
            <person name="Camarero S."/>
            <person name="Ferreira P."/>
            <person name="Molpeceres G."/>
            <person name="Ruiz-Duenas F.J."/>
            <person name="Serrano A."/>
            <person name="Henrissat B."/>
            <person name="Drula E."/>
            <person name="Hughes K.W."/>
            <person name="Mata J.L."/>
            <person name="Ishikawa N.K."/>
            <person name="Vargas-Isla R."/>
            <person name="Ushijima S."/>
            <person name="Smith C.A."/>
            <person name="Ahrendt S."/>
            <person name="Andreopoulos W."/>
            <person name="He G."/>
            <person name="Labutti K."/>
            <person name="Lipzen A."/>
            <person name="Ng V."/>
            <person name="Sandor L."/>
            <person name="Barry K."/>
            <person name="Martinez A.T."/>
            <person name="Xiao Y."/>
            <person name="Gibbons J.G."/>
            <person name="Terashima K."/>
            <person name="Hibbett D.S."/>
            <person name="Grigoriev I.V."/>
        </authorList>
    </citation>
    <scope>NUCLEOTIDE SEQUENCE</scope>
    <source>
        <strain evidence="3">Sp2 HRB7682 ss15</strain>
    </source>
</reference>
<name>A0A9W9AE15_9AGAR</name>
<evidence type="ECO:0000313" key="4">
    <source>
        <dbReference type="Proteomes" id="UP001150238"/>
    </source>
</evidence>
<dbReference type="EMBL" id="JANVFS010000017">
    <property type="protein sequence ID" value="KAJ4478823.1"/>
    <property type="molecule type" value="Genomic_DNA"/>
</dbReference>
<evidence type="ECO:0000256" key="2">
    <source>
        <dbReference type="SAM" id="SignalP"/>
    </source>
</evidence>
<comment type="caution">
    <text evidence="3">The sequence shown here is derived from an EMBL/GenBank/DDBJ whole genome shotgun (WGS) entry which is preliminary data.</text>
</comment>
<feature type="chain" id="PRO_5040976431" evidence="2">
    <location>
        <begin position="24"/>
        <end position="140"/>
    </location>
</feature>
<sequence length="140" mass="15089">MKLTTSSIISFIALATLLIQVYGAAIARTWPNNPDARQLDPPDFRPTVTRRGASDFLRGQLRNAFSLSPTSQLGAPQKSDLREQFQEAVTGSEQRTSVFRKKPFLYPSQTFAGVGIGEGKKDDIIHEAAGTAHGNVGGAS</sequence>
<reference evidence="3" key="2">
    <citation type="journal article" date="2023" name="Proc. Natl. Acad. Sci. U.S.A.">
        <title>A global phylogenomic analysis of the shiitake genus Lentinula.</title>
        <authorList>
            <person name="Sierra-Patev S."/>
            <person name="Min B."/>
            <person name="Naranjo-Ortiz M."/>
            <person name="Looney B."/>
            <person name="Konkel Z."/>
            <person name="Slot J.C."/>
            <person name="Sakamoto Y."/>
            <person name="Steenwyk J.L."/>
            <person name="Rokas A."/>
            <person name="Carro J."/>
            <person name="Camarero S."/>
            <person name="Ferreira P."/>
            <person name="Molpeceres G."/>
            <person name="Ruiz-Duenas F.J."/>
            <person name="Serrano A."/>
            <person name="Henrissat B."/>
            <person name="Drula E."/>
            <person name="Hughes K.W."/>
            <person name="Mata J.L."/>
            <person name="Ishikawa N.K."/>
            <person name="Vargas-Isla R."/>
            <person name="Ushijima S."/>
            <person name="Smith C.A."/>
            <person name="Donoghue J."/>
            <person name="Ahrendt S."/>
            <person name="Andreopoulos W."/>
            <person name="He G."/>
            <person name="LaButti K."/>
            <person name="Lipzen A."/>
            <person name="Ng V."/>
            <person name="Riley R."/>
            <person name="Sandor L."/>
            <person name="Barry K."/>
            <person name="Martinez A.T."/>
            <person name="Xiao Y."/>
            <person name="Gibbons J.G."/>
            <person name="Terashima K."/>
            <person name="Grigoriev I.V."/>
            <person name="Hibbett D."/>
        </authorList>
    </citation>
    <scope>NUCLEOTIDE SEQUENCE</scope>
    <source>
        <strain evidence="3">Sp2 HRB7682 ss15</strain>
    </source>
</reference>
<evidence type="ECO:0000313" key="3">
    <source>
        <dbReference type="EMBL" id="KAJ4478823.1"/>
    </source>
</evidence>
<gene>
    <name evidence="3" type="ORF">C8J55DRAFT_514997</name>
</gene>
<feature type="region of interest" description="Disordered" evidence="1">
    <location>
        <begin position="31"/>
        <end position="51"/>
    </location>
</feature>
<dbReference type="Proteomes" id="UP001150238">
    <property type="component" value="Unassembled WGS sequence"/>
</dbReference>
<accession>A0A9W9AE15</accession>
<organism evidence="3 4">
    <name type="scientific">Lentinula lateritia</name>
    <dbReference type="NCBI Taxonomy" id="40482"/>
    <lineage>
        <taxon>Eukaryota</taxon>
        <taxon>Fungi</taxon>
        <taxon>Dikarya</taxon>
        <taxon>Basidiomycota</taxon>
        <taxon>Agaricomycotina</taxon>
        <taxon>Agaricomycetes</taxon>
        <taxon>Agaricomycetidae</taxon>
        <taxon>Agaricales</taxon>
        <taxon>Marasmiineae</taxon>
        <taxon>Omphalotaceae</taxon>
        <taxon>Lentinula</taxon>
    </lineage>
</organism>
<dbReference type="AlphaFoldDB" id="A0A9W9AE15"/>
<keyword evidence="2" id="KW-0732">Signal</keyword>
<protein>
    <submittedName>
        <fullName evidence="3">Uncharacterized protein</fullName>
    </submittedName>
</protein>